<accession>R1G7C0</accession>
<dbReference type="GO" id="GO:0004312">
    <property type="term" value="F:fatty acid synthase activity"/>
    <property type="evidence" value="ECO:0007669"/>
    <property type="project" value="TreeGrafter"/>
</dbReference>
<dbReference type="PANTHER" id="PTHR43775:SF37">
    <property type="entry name" value="SI:DKEY-61P9.11"/>
    <property type="match status" value="1"/>
</dbReference>
<dbReference type="Pfam" id="PF02801">
    <property type="entry name" value="Ketoacyl-synt_C"/>
    <property type="match status" value="1"/>
</dbReference>
<dbReference type="eggNOG" id="COG3321">
    <property type="taxonomic scope" value="Bacteria"/>
</dbReference>
<name>R1G7C0_9PSEU</name>
<dbReference type="CDD" id="cd00833">
    <property type="entry name" value="PKS"/>
    <property type="match status" value="1"/>
</dbReference>
<dbReference type="InterPro" id="IPR014030">
    <property type="entry name" value="Ketoacyl_synth_N"/>
</dbReference>
<gene>
    <name evidence="4" type="ORF">H480_16900</name>
</gene>
<dbReference type="Gene3D" id="3.40.47.10">
    <property type="match status" value="1"/>
</dbReference>
<dbReference type="InterPro" id="IPR016039">
    <property type="entry name" value="Thiolase-like"/>
</dbReference>
<organism evidence="4 5">
    <name type="scientific">Amycolatopsis vancoresmycina DSM 44592</name>
    <dbReference type="NCBI Taxonomy" id="1292037"/>
    <lineage>
        <taxon>Bacteria</taxon>
        <taxon>Bacillati</taxon>
        <taxon>Actinomycetota</taxon>
        <taxon>Actinomycetes</taxon>
        <taxon>Pseudonocardiales</taxon>
        <taxon>Pseudonocardiaceae</taxon>
        <taxon>Amycolatopsis</taxon>
    </lineage>
</organism>
<dbReference type="Pfam" id="PF00109">
    <property type="entry name" value="ketoacyl-synt"/>
    <property type="match status" value="1"/>
</dbReference>
<comment type="caution">
    <text evidence="4">The sequence shown here is derived from an EMBL/GenBank/DDBJ whole genome shotgun (WGS) entry which is preliminary data.</text>
</comment>
<evidence type="ECO:0000313" key="5">
    <source>
        <dbReference type="Proteomes" id="UP000014139"/>
    </source>
</evidence>
<dbReference type="InterPro" id="IPR020841">
    <property type="entry name" value="PKS_Beta-ketoAc_synthase_dom"/>
</dbReference>
<feature type="non-terminal residue" evidence="4">
    <location>
        <position position="495"/>
    </location>
</feature>
<dbReference type="InterPro" id="IPR050091">
    <property type="entry name" value="PKS_NRPS_Biosynth_Enz"/>
</dbReference>
<dbReference type="InterPro" id="IPR014031">
    <property type="entry name" value="Ketoacyl_synth_C"/>
</dbReference>
<keyword evidence="2" id="KW-0597">Phosphoprotein</keyword>
<evidence type="ECO:0000256" key="2">
    <source>
        <dbReference type="ARBA" id="ARBA00022553"/>
    </source>
</evidence>
<proteinExistence type="predicted"/>
<dbReference type="SMART" id="SM00825">
    <property type="entry name" value="PKS_KS"/>
    <property type="match status" value="1"/>
</dbReference>
<dbReference type="EMBL" id="AOUO01000221">
    <property type="protein sequence ID" value="EOD67347.1"/>
    <property type="molecule type" value="Genomic_DNA"/>
</dbReference>
<evidence type="ECO:0000259" key="3">
    <source>
        <dbReference type="PROSITE" id="PS52004"/>
    </source>
</evidence>
<dbReference type="Proteomes" id="UP000014139">
    <property type="component" value="Unassembled WGS sequence"/>
</dbReference>
<evidence type="ECO:0000313" key="4">
    <source>
        <dbReference type="EMBL" id="EOD67347.1"/>
    </source>
</evidence>
<dbReference type="GO" id="GO:0006633">
    <property type="term" value="P:fatty acid biosynthetic process"/>
    <property type="evidence" value="ECO:0007669"/>
    <property type="project" value="TreeGrafter"/>
</dbReference>
<reference evidence="4 5" key="1">
    <citation type="submission" date="2013-02" db="EMBL/GenBank/DDBJ databases">
        <title>Draft genome sequence of Amycolatopsis vancoresmycina strain DSM 44592T.</title>
        <authorList>
            <person name="Kumar S."/>
            <person name="Kaur N."/>
            <person name="Kaur C."/>
            <person name="Raghava G.P.S."/>
            <person name="Mayilraj S."/>
        </authorList>
    </citation>
    <scope>NUCLEOTIDE SEQUENCE [LARGE SCALE GENOMIC DNA]</scope>
    <source>
        <strain evidence="4 5">DSM 44592</strain>
    </source>
</reference>
<sequence length="495" mass="52183">MLRTGRDTITEVPDDRFDIDRWFSPEMGKPHTIRSRSGGFLDRIDQFDARFFGILPNEAEQMDPQQRMLLEVTWQALEDAGRTADELAGSNTGVYVNMCNSGYWDVLRAAGRHDLHAAMGGEAGGMAAGRIAYHLDVRGPTMALESTCATALLAVHVAGRALRSGEIDLAIVGGANLLLSPDPYFALSEAELLSPTGRCRFGDRDADGYVRSEGAVVLVLKRQEDADADGDRTYATIIGTAVRGDGRSGGSLTSPGVSSQEVLLRTAYEDAGVSPADVDFIEAHGPGTPAGDPVELAALATVLGEERDPARPCLIGSAKSNVGHLEGTGGAVGLLKAALALYHRELPETLHVRNPLPVFDEPGGPLRLVRERTPLTPIGRPALAGVSAFGLSGGHAHTVLSEAPLANRATPRREEAPAYLLPLSAKDPTALRTLAAATAELLSAPDGPSAADVCHTAGTRRTHHERRVAVVGRNRAELADELIAVAGGRGARPAP</sequence>
<dbReference type="AlphaFoldDB" id="R1G7C0"/>
<dbReference type="SUPFAM" id="SSF53901">
    <property type="entry name" value="Thiolase-like"/>
    <property type="match status" value="1"/>
</dbReference>
<protein>
    <submittedName>
        <fullName evidence="4">Beta-ketoacyl synthase</fullName>
    </submittedName>
</protein>
<keyword evidence="5" id="KW-1185">Reference proteome</keyword>
<feature type="domain" description="Ketosynthase family 3 (KS3)" evidence="3">
    <location>
        <begin position="1"/>
        <end position="402"/>
    </location>
</feature>
<dbReference type="PROSITE" id="PS52004">
    <property type="entry name" value="KS3_2"/>
    <property type="match status" value="1"/>
</dbReference>
<dbReference type="PANTHER" id="PTHR43775">
    <property type="entry name" value="FATTY ACID SYNTHASE"/>
    <property type="match status" value="1"/>
</dbReference>
<keyword evidence="1" id="KW-0596">Phosphopantetheine</keyword>
<evidence type="ECO:0000256" key="1">
    <source>
        <dbReference type="ARBA" id="ARBA00022450"/>
    </source>
</evidence>
<dbReference type="Pfam" id="PF22621">
    <property type="entry name" value="CurL-like_PKS_C"/>
    <property type="match status" value="1"/>
</dbReference>
<dbReference type="Gene3D" id="3.30.70.3290">
    <property type="match status" value="1"/>
</dbReference>